<gene>
    <name evidence="1" type="ORF">FF38_04259</name>
</gene>
<accession>A0A0L0C9Z4</accession>
<dbReference type="Pfam" id="PF09979">
    <property type="entry name" value="DUF2213"/>
    <property type="match status" value="1"/>
</dbReference>
<evidence type="ECO:0000313" key="1">
    <source>
        <dbReference type="EMBL" id="KNC29072.1"/>
    </source>
</evidence>
<comment type="caution">
    <text evidence="1">The sequence shown here is derived from an EMBL/GenBank/DDBJ whole genome shotgun (WGS) entry which is preliminary data.</text>
</comment>
<feature type="non-terminal residue" evidence="1">
    <location>
        <position position="138"/>
    </location>
</feature>
<keyword evidence="2" id="KW-1185">Reference proteome</keyword>
<proteinExistence type="predicted"/>
<organism evidence="1 2">
    <name type="scientific">Lucilia cuprina</name>
    <name type="common">Green bottle fly</name>
    <name type="synonym">Australian sheep blowfly</name>
    <dbReference type="NCBI Taxonomy" id="7375"/>
    <lineage>
        <taxon>Eukaryota</taxon>
        <taxon>Metazoa</taxon>
        <taxon>Ecdysozoa</taxon>
        <taxon>Arthropoda</taxon>
        <taxon>Hexapoda</taxon>
        <taxon>Insecta</taxon>
        <taxon>Pterygota</taxon>
        <taxon>Neoptera</taxon>
        <taxon>Endopterygota</taxon>
        <taxon>Diptera</taxon>
        <taxon>Brachycera</taxon>
        <taxon>Muscomorpha</taxon>
        <taxon>Oestroidea</taxon>
        <taxon>Calliphoridae</taxon>
        <taxon>Luciliinae</taxon>
        <taxon>Lucilia</taxon>
    </lineage>
</organism>
<dbReference type="InterPro" id="IPR016913">
    <property type="entry name" value="UCP029215"/>
</dbReference>
<protein>
    <submittedName>
        <fullName evidence="1">Uncharacterized protein</fullName>
    </submittedName>
</protein>
<dbReference type="AlphaFoldDB" id="A0A0L0C9Z4"/>
<reference evidence="1 2" key="1">
    <citation type="journal article" date="2015" name="Nat. Commun.">
        <title>Lucilia cuprina genome unlocks parasitic fly biology to underpin future interventions.</title>
        <authorList>
            <person name="Anstead C.A."/>
            <person name="Korhonen P.K."/>
            <person name="Young N.D."/>
            <person name="Hall R.S."/>
            <person name="Jex A.R."/>
            <person name="Murali S.C."/>
            <person name="Hughes D.S."/>
            <person name="Lee S.F."/>
            <person name="Perry T."/>
            <person name="Stroehlein A.J."/>
            <person name="Ansell B.R."/>
            <person name="Breugelmans B."/>
            <person name="Hofmann A."/>
            <person name="Qu J."/>
            <person name="Dugan S."/>
            <person name="Lee S.L."/>
            <person name="Chao H."/>
            <person name="Dinh H."/>
            <person name="Han Y."/>
            <person name="Doddapaneni H.V."/>
            <person name="Worley K.C."/>
            <person name="Muzny D.M."/>
            <person name="Ioannidis P."/>
            <person name="Waterhouse R.M."/>
            <person name="Zdobnov E.M."/>
            <person name="James P.J."/>
            <person name="Bagnall N.H."/>
            <person name="Kotze A.C."/>
            <person name="Gibbs R.A."/>
            <person name="Richards S."/>
            <person name="Batterham P."/>
            <person name="Gasser R.B."/>
        </authorList>
    </citation>
    <scope>NUCLEOTIDE SEQUENCE [LARGE SCALE GENOMIC DNA]</scope>
    <source>
        <strain evidence="1 2">LS</strain>
        <tissue evidence="1">Full body</tissue>
    </source>
</reference>
<dbReference type="Proteomes" id="UP000037069">
    <property type="component" value="Unassembled WGS sequence"/>
</dbReference>
<sequence>MYIDGEWILPGEKINCRCGRAVMKMTDSLAFDSGTSMRSKDANGHLTVERTVISKAAVNPYYGREILDSERLGLEPDRIYYMLRDPVELERAANTFSKKQLLIKHIPVDSDEPQKQSTIGTIGSNITFEDGRLFADLC</sequence>
<name>A0A0L0C9Z4_LUCCU</name>
<dbReference type="EMBL" id="JRES01000701">
    <property type="protein sequence ID" value="KNC29072.1"/>
    <property type="molecule type" value="Genomic_DNA"/>
</dbReference>
<evidence type="ECO:0000313" key="2">
    <source>
        <dbReference type="Proteomes" id="UP000037069"/>
    </source>
</evidence>